<dbReference type="InterPro" id="IPR003811">
    <property type="entry name" value="G3P_acylTferase_PlsY"/>
</dbReference>
<accession>A0A398DHA8</accession>
<keyword evidence="4 10" id="KW-0812">Transmembrane</keyword>
<keyword evidence="7 10" id="KW-0472">Membrane</keyword>
<keyword evidence="5 10" id="KW-1133">Transmembrane helix</keyword>
<reference evidence="13 14" key="1">
    <citation type="submission" date="2018-09" db="EMBL/GenBank/DDBJ databases">
        <title>Discovery and Ecogenomic Context for Candidatus Cryosericales, a Global Caldiserica Order Active in Thawing Permafrost.</title>
        <authorList>
            <person name="Martinez M.A."/>
            <person name="Woodcroft B.J."/>
            <person name="Ignacio Espinoza J.C."/>
            <person name="Zayed A."/>
            <person name="Singleton C.M."/>
            <person name="Boyd J."/>
            <person name="Li Y.-F."/>
            <person name="Purvine S."/>
            <person name="Maughan H."/>
            <person name="Hodgkins S.B."/>
            <person name="Anderson D."/>
            <person name="Sederholm M."/>
            <person name="Temperton B."/>
            <person name="Saleska S.R."/>
            <person name="Tyson G.W."/>
            <person name="Rich V.I."/>
        </authorList>
    </citation>
    <scope>NUCLEOTIDE SEQUENCE [LARGE SCALE GENOMIC DNA]</scope>
    <source>
        <strain evidence="12 13">SMC2</strain>
        <strain evidence="11 14">SMC3</strain>
    </source>
</reference>
<keyword evidence="13" id="KW-1185">Reference proteome</keyword>
<evidence type="ECO:0000256" key="9">
    <source>
        <dbReference type="ARBA" id="ARBA00023264"/>
    </source>
</evidence>
<evidence type="ECO:0000256" key="2">
    <source>
        <dbReference type="ARBA" id="ARBA00022516"/>
    </source>
</evidence>
<evidence type="ECO:0000313" key="12">
    <source>
        <dbReference type="EMBL" id="RIE11643.1"/>
    </source>
</evidence>
<keyword evidence="9 10" id="KW-1208">Phospholipid metabolism</keyword>
<dbReference type="EC" id="2.3.1.275" evidence="10"/>
<dbReference type="EMBL" id="QXIW01000036">
    <property type="protein sequence ID" value="RIE11568.1"/>
    <property type="molecule type" value="Genomic_DNA"/>
</dbReference>
<feature type="transmembrane region" description="Helical" evidence="10">
    <location>
        <begin position="289"/>
        <end position="306"/>
    </location>
</feature>
<dbReference type="Proteomes" id="UP000266042">
    <property type="component" value="Unassembled WGS sequence"/>
</dbReference>
<keyword evidence="2 10" id="KW-0444">Lipid biosynthesis</keyword>
<feature type="transmembrane region" description="Helical" evidence="10">
    <location>
        <begin position="241"/>
        <end position="259"/>
    </location>
</feature>
<dbReference type="Proteomes" id="UP000265724">
    <property type="component" value="Unassembled WGS sequence"/>
</dbReference>
<gene>
    <name evidence="10" type="primary">plsY</name>
    <name evidence="12" type="ORF">SMC2_08710</name>
    <name evidence="11" type="ORF">SMC3_08860</name>
</gene>
<evidence type="ECO:0000256" key="6">
    <source>
        <dbReference type="ARBA" id="ARBA00023098"/>
    </source>
</evidence>
<comment type="function">
    <text evidence="10">Catalyzes the transfer of an acyl group from acyl-phosphate (acyl-PO(4)) to glycerol-3-phosphate (G3P) to form lysophosphatidic acid (LPA). This enzyme utilizes acyl-phosphate as fatty acyl donor, but not acyl-CoA or acyl-ACP.</text>
</comment>
<feature type="transmembrane region" description="Helical" evidence="10">
    <location>
        <begin position="140"/>
        <end position="157"/>
    </location>
</feature>
<dbReference type="HAMAP" id="MF_01043">
    <property type="entry name" value="PlsY"/>
    <property type="match status" value="1"/>
</dbReference>
<comment type="subunit">
    <text evidence="10">Probably interacts with PlsX.</text>
</comment>
<organism evidence="11 14">
    <name type="scientific">Candidatus Cryosericum hinesii</name>
    <dbReference type="NCBI Taxonomy" id="2290915"/>
    <lineage>
        <taxon>Bacteria</taxon>
        <taxon>Pseudomonadati</taxon>
        <taxon>Caldisericota/Cryosericota group</taxon>
        <taxon>Candidatus Cryosericota</taxon>
        <taxon>Candidatus Cryosericia</taxon>
        <taxon>Candidatus Cryosericales</taxon>
        <taxon>Candidatus Cryosericaceae</taxon>
        <taxon>Candidatus Cryosericum</taxon>
    </lineage>
</organism>
<dbReference type="GO" id="GO:0005886">
    <property type="term" value="C:plasma membrane"/>
    <property type="evidence" value="ECO:0007669"/>
    <property type="project" value="UniProtKB-SubCell"/>
</dbReference>
<evidence type="ECO:0000313" key="14">
    <source>
        <dbReference type="Proteomes" id="UP000266042"/>
    </source>
</evidence>
<keyword evidence="8 10" id="KW-0594">Phospholipid biosynthesis</keyword>
<dbReference type="Pfam" id="PF02660">
    <property type="entry name" value="G3P_acyltransf"/>
    <property type="match status" value="1"/>
</dbReference>
<comment type="similarity">
    <text evidence="10">Belongs to the PlsY family.</text>
</comment>
<comment type="caution">
    <text evidence="10">Lacks conserved residue(s) required for the propagation of feature annotation.</text>
</comment>
<dbReference type="PANTHER" id="PTHR30309:SF0">
    <property type="entry name" value="GLYCEROL-3-PHOSPHATE ACYLTRANSFERASE-RELATED"/>
    <property type="match status" value="1"/>
</dbReference>
<keyword evidence="3 10" id="KW-0808">Transferase</keyword>
<feature type="transmembrane region" description="Helical" evidence="10">
    <location>
        <begin position="9"/>
        <end position="31"/>
    </location>
</feature>
<dbReference type="GO" id="GO:0043772">
    <property type="term" value="F:acyl-phosphate glycerol-3-phosphate acyltransferase activity"/>
    <property type="evidence" value="ECO:0007669"/>
    <property type="project" value="UniProtKB-UniRule"/>
</dbReference>
<dbReference type="UniPathway" id="UPA00085"/>
<protein>
    <recommendedName>
        <fullName evidence="10">Glycerol-3-phosphate acyltransferase</fullName>
    </recommendedName>
    <alternativeName>
        <fullName evidence="10">Acyl-PO4 G3P acyltransferase</fullName>
    </alternativeName>
    <alternativeName>
        <fullName evidence="10">Acyl-phosphate--glycerol-3-phosphate acyltransferase</fullName>
    </alternativeName>
    <alternativeName>
        <fullName evidence="10">G3P acyltransferase</fullName>
        <shortName evidence="10">GPAT</shortName>
        <ecNumber evidence="10">2.3.1.275</ecNumber>
    </alternativeName>
    <alternativeName>
        <fullName evidence="10">Lysophosphatidic acid synthase</fullName>
        <shortName evidence="10">LPA synthase</shortName>
    </alternativeName>
</protein>
<evidence type="ECO:0000256" key="3">
    <source>
        <dbReference type="ARBA" id="ARBA00022679"/>
    </source>
</evidence>
<dbReference type="AlphaFoldDB" id="A0A398DHA8"/>
<keyword evidence="6 10" id="KW-0443">Lipid metabolism</keyword>
<evidence type="ECO:0000256" key="5">
    <source>
        <dbReference type="ARBA" id="ARBA00022989"/>
    </source>
</evidence>
<dbReference type="SMART" id="SM01207">
    <property type="entry name" value="G3P_acyltransf"/>
    <property type="match status" value="1"/>
</dbReference>
<evidence type="ECO:0000256" key="10">
    <source>
        <dbReference type="HAMAP-Rule" id="MF_01043"/>
    </source>
</evidence>
<feature type="transmembrane region" description="Helical" evidence="10">
    <location>
        <begin position="349"/>
        <end position="382"/>
    </location>
</feature>
<feature type="transmembrane region" description="Helical" evidence="10">
    <location>
        <begin position="217"/>
        <end position="235"/>
    </location>
</feature>
<evidence type="ECO:0000256" key="1">
    <source>
        <dbReference type="ARBA" id="ARBA00022475"/>
    </source>
</evidence>
<feature type="transmembrane region" description="Helical" evidence="10">
    <location>
        <begin position="83"/>
        <end position="100"/>
    </location>
</feature>
<name>A0A398DHA8_9BACT</name>
<comment type="catalytic activity">
    <reaction evidence="10">
        <text>an acyl phosphate + sn-glycerol 3-phosphate = a 1-acyl-sn-glycero-3-phosphate + phosphate</text>
        <dbReference type="Rhea" id="RHEA:34075"/>
        <dbReference type="ChEBI" id="CHEBI:43474"/>
        <dbReference type="ChEBI" id="CHEBI:57597"/>
        <dbReference type="ChEBI" id="CHEBI:57970"/>
        <dbReference type="ChEBI" id="CHEBI:59918"/>
        <dbReference type="EC" id="2.3.1.275"/>
    </reaction>
</comment>
<sequence>MRGEMENTVLLYLLPIAIGYLLGSVLPGYLLPLWMKNVDIRTLGDGNPGTINVKRSIGLSLALVIAAYDLTKGLISMLIAYRLFNAPAYIVALSGFAAILGHKFPFYLKFRGGRGIATTVGIFIFLLAEVTAESMPVHDVIAALCYMGVYAILMMAATHDDDFLAVTLLPIAGGILAFYVRSFSELALVIALIGMISYEGSKNLRHKMFVLAKDRRTLWRIFARSLAMLVIFLGLFISKEAVLLVVGSLLFLFFAIDVLRMTIPRLETVLHGEVLKDVKLLQEQEKGTISSYTIFLLGVFLSLLLFRPPVTYATLGFLSIGGMTARIVDINYGKTRLFKKSKTTLQASLAFLGVCLSVAYFLWIAKILSLWIGLIGACVATLAEIFPSQLDDDLSVPVVSGAIMEFVLRLIT</sequence>
<comment type="subcellular location">
    <subcellularLocation>
        <location evidence="10">Cell membrane</location>
        <topology evidence="10">Multi-pass membrane protein</topology>
    </subcellularLocation>
</comment>
<evidence type="ECO:0000256" key="8">
    <source>
        <dbReference type="ARBA" id="ARBA00023209"/>
    </source>
</evidence>
<proteinExistence type="inferred from homology"/>
<evidence type="ECO:0000256" key="4">
    <source>
        <dbReference type="ARBA" id="ARBA00022692"/>
    </source>
</evidence>
<evidence type="ECO:0000313" key="11">
    <source>
        <dbReference type="EMBL" id="RIE11568.1"/>
    </source>
</evidence>
<dbReference type="PANTHER" id="PTHR30309">
    <property type="entry name" value="INNER MEMBRANE PROTEIN YGIH"/>
    <property type="match status" value="1"/>
</dbReference>
<feature type="transmembrane region" description="Helical" evidence="10">
    <location>
        <begin position="112"/>
        <end position="128"/>
    </location>
</feature>
<evidence type="ECO:0000313" key="13">
    <source>
        <dbReference type="Proteomes" id="UP000265724"/>
    </source>
</evidence>
<comment type="pathway">
    <text evidence="10">Lipid metabolism; phospholipid metabolism.</text>
</comment>
<feature type="transmembrane region" description="Helical" evidence="10">
    <location>
        <begin position="163"/>
        <end position="196"/>
    </location>
</feature>
<dbReference type="GO" id="GO:0008654">
    <property type="term" value="P:phospholipid biosynthetic process"/>
    <property type="evidence" value="ECO:0007669"/>
    <property type="project" value="UniProtKB-UniRule"/>
</dbReference>
<keyword evidence="1 10" id="KW-1003">Cell membrane</keyword>
<keyword evidence="11" id="KW-0012">Acyltransferase</keyword>
<comment type="caution">
    <text evidence="11">The sequence shown here is derived from an EMBL/GenBank/DDBJ whole genome shotgun (WGS) entry which is preliminary data.</text>
</comment>
<dbReference type="EMBL" id="QXIX01000060">
    <property type="protein sequence ID" value="RIE11643.1"/>
    <property type="molecule type" value="Genomic_DNA"/>
</dbReference>
<evidence type="ECO:0000256" key="7">
    <source>
        <dbReference type="ARBA" id="ARBA00023136"/>
    </source>
</evidence>